<comment type="cofactor">
    <cofactor evidence="1">
        <name>Mg(2+)</name>
        <dbReference type="ChEBI" id="CHEBI:18420"/>
    </cofactor>
</comment>
<evidence type="ECO:0000256" key="3">
    <source>
        <dbReference type="ARBA" id="ARBA00009636"/>
    </source>
</evidence>
<protein>
    <recommendedName>
        <fullName evidence="13">Tubulin alpha chain</fullName>
    </recommendedName>
</protein>
<comment type="catalytic activity">
    <reaction evidence="12">
        <text>GTP + H2O = GDP + phosphate + H(+)</text>
        <dbReference type="Rhea" id="RHEA:19669"/>
        <dbReference type="ChEBI" id="CHEBI:15377"/>
        <dbReference type="ChEBI" id="CHEBI:15378"/>
        <dbReference type="ChEBI" id="CHEBI:37565"/>
        <dbReference type="ChEBI" id="CHEBI:43474"/>
        <dbReference type="ChEBI" id="CHEBI:58189"/>
    </reaction>
    <physiologicalReaction direction="left-to-right" evidence="12">
        <dbReference type="Rhea" id="RHEA:19670"/>
    </physiologicalReaction>
</comment>
<feature type="region of interest" description="Disordered" evidence="14">
    <location>
        <begin position="1"/>
        <end position="26"/>
    </location>
</feature>
<comment type="similarity">
    <text evidence="3 13">Belongs to the tubulin family.</text>
</comment>
<dbReference type="InterPro" id="IPR036525">
    <property type="entry name" value="Tubulin/FtsZ_GTPase_sf"/>
</dbReference>
<dbReference type="PROSITE" id="PS00227">
    <property type="entry name" value="TUBULIN"/>
    <property type="match status" value="1"/>
</dbReference>
<dbReference type="GO" id="GO:0005874">
    <property type="term" value="C:microtubule"/>
    <property type="evidence" value="ECO:0007669"/>
    <property type="project" value="UniProtKB-KW"/>
</dbReference>
<dbReference type="PRINTS" id="PR01162">
    <property type="entry name" value="ALPHATUBULIN"/>
</dbReference>
<evidence type="ECO:0000256" key="5">
    <source>
        <dbReference type="ARBA" id="ARBA00022701"/>
    </source>
</evidence>
<dbReference type="InterPro" id="IPR000217">
    <property type="entry name" value="Tubulin"/>
</dbReference>
<evidence type="ECO:0000256" key="8">
    <source>
        <dbReference type="ARBA" id="ARBA00022801"/>
    </source>
</evidence>
<dbReference type="Proteomes" id="UP000821866">
    <property type="component" value="Chromosome 8"/>
</dbReference>
<dbReference type="PANTHER" id="PTHR11588">
    <property type="entry name" value="TUBULIN"/>
    <property type="match status" value="1"/>
</dbReference>
<dbReference type="GO" id="GO:0016787">
    <property type="term" value="F:hydrolase activity"/>
    <property type="evidence" value="ECO:0007669"/>
    <property type="project" value="UniProtKB-KW"/>
</dbReference>
<evidence type="ECO:0000256" key="4">
    <source>
        <dbReference type="ARBA" id="ARBA00022490"/>
    </source>
</evidence>
<dbReference type="Gene3D" id="3.40.50.1440">
    <property type="entry name" value="Tubulin/FtsZ, GTPase domain"/>
    <property type="match status" value="2"/>
</dbReference>
<evidence type="ECO:0000256" key="1">
    <source>
        <dbReference type="ARBA" id="ARBA00001946"/>
    </source>
</evidence>
<comment type="subunit">
    <text evidence="13">Dimer of alpha and beta chains. A typical microtubule is a hollow water-filled tube with an outer diameter of 25 nm and an inner diameter of 15 nM. Alpha-beta heterodimers associate head-to-tail to form protofilaments running lengthwise along the microtubule wall with the beta-tubulin subunit facing the microtubule plus end conferring a structural polarity. Microtubules usually have 13 protofilaments but different protofilament numbers can be found in some organisms and specialized cells.</text>
</comment>
<evidence type="ECO:0000313" key="17">
    <source>
        <dbReference type="Proteomes" id="UP000821866"/>
    </source>
</evidence>
<dbReference type="PRINTS" id="PR01161">
    <property type="entry name" value="TUBULIN"/>
</dbReference>
<feature type="compositionally biased region" description="Polar residues" evidence="14">
    <location>
        <begin position="64"/>
        <end position="73"/>
    </location>
</feature>
<evidence type="ECO:0000259" key="15">
    <source>
        <dbReference type="SMART" id="SM00864"/>
    </source>
</evidence>
<dbReference type="GO" id="GO:0005525">
    <property type="term" value="F:GTP binding"/>
    <property type="evidence" value="ECO:0007669"/>
    <property type="project" value="UniProtKB-UniRule"/>
</dbReference>
<dbReference type="SUPFAM" id="SSF52490">
    <property type="entry name" value="Tubulin nucleotide-binding domain-like"/>
    <property type="match status" value="2"/>
</dbReference>
<organism evidence="16 17">
    <name type="scientific">Rhipicephalus microplus</name>
    <name type="common">Cattle tick</name>
    <name type="synonym">Boophilus microplus</name>
    <dbReference type="NCBI Taxonomy" id="6941"/>
    <lineage>
        <taxon>Eukaryota</taxon>
        <taxon>Metazoa</taxon>
        <taxon>Ecdysozoa</taxon>
        <taxon>Arthropoda</taxon>
        <taxon>Chelicerata</taxon>
        <taxon>Arachnida</taxon>
        <taxon>Acari</taxon>
        <taxon>Parasitiformes</taxon>
        <taxon>Ixodida</taxon>
        <taxon>Ixodoidea</taxon>
        <taxon>Ixodidae</taxon>
        <taxon>Rhipicephalinae</taxon>
        <taxon>Rhipicephalus</taxon>
        <taxon>Boophilus</taxon>
    </lineage>
</organism>
<dbReference type="FunFam" id="3.40.50.1440:FF:000007">
    <property type="entry name" value="Tubulin alpha chain"/>
    <property type="match status" value="1"/>
</dbReference>
<dbReference type="VEuPathDB" id="VectorBase:LOC119161387"/>
<dbReference type="Pfam" id="PF00091">
    <property type="entry name" value="Tubulin"/>
    <property type="match status" value="2"/>
</dbReference>
<keyword evidence="8" id="KW-0378">Hydrolase</keyword>
<evidence type="ECO:0000256" key="11">
    <source>
        <dbReference type="ARBA" id="ARBA00023212"/>
    </source>
</evidence>
<evidence type="ECO:0000256" key="6">
    <source>
        <dbReference type="ARBA" id="ARBA00022723"/>
    </source>
</evidence>
<comment type="function">
    <text evidence="13">Tubulin is the major constituent of microtubules, a cylinder consisting of laterally associated linear protofilaments composed of alpha- and beta-tubulin heterodimers. Microtubules grow by the addition of GTP-tubulin dimers to the microtubule end, where a stabilizing cap forms. Below the cap, tubulin dimers are in GDP-bound state, owing to GTPase activity of alpha-tubulin.</text>
</comment>
<keyword evidence="4" id="KW-0963">Cytoplasm</keyword>
<reference evidence="16" key="1">
    <citation type="journal article" date="2020" name="Cell">
        <title>Large-Scale Comparative Analyses of Tick Genomes Elucidate Their Genetic Diversity and Vector Capacities.</title>
        <authorList>
            <consortium name="Tick Genome and Microbiome Consortium (TIGMIC)"/>
            <person name="Jia N."/>
            <person name="Wang J."/>
            <person name="Shi W."/>
            <person name="Du L."/>
            <person name="Sun Y."/>
            <person name="Zhan W."/>
            <person name="Jiang J.F."/>
            <person name="Wang Q."/>
            <person name="Zhang B."/>
            <person name="Ji P."/>
            <person name="Bell-Sakyi L."/>
            <person name="Cui X.M."/>
            <person name="Yuan T.T."/>
            <person name="Jiang B.G."/>
            <person name="Yang W.F."/>
            <person name="Lam T.T."/>
            <person name="Chang Q.C."/>
            <person name="Ding S.J."/>
            <person name="Wang X.J."/>
            <person name="Zhu J.G."/>
            <person name="Ruan X.D."/>
            <person name="Zhao L."/>
            <person name="Wei J.T."/>
            <person name="Ye R.Z."/>
            <person name="Que T.C."/>
            <person name="Du C.H."/>
            <person name="Zhou Y.H."/>
            <person name="Cheng J.X."/>
            <person name="Dai P.F."/>
            <person name="Guo W.B."/>
            <person name="Han X.H."/>
            <person name="Huang E.J."/>
            <person name="Li L.F."/>
            <person name="Wei W."/>
            <person name="Gao Y.C."/>
            <person name="Liu J.Z."/>
            <person name="Shao H.Z."/>
            <person name="Wang X."/>
            <person name="Wang C.C."/>
            <person name="Yang T.C."/>
            <person name="Huo Q.B."/>
            <person name="Li W."/>
            <person name="Chen H.Y."/>
            <person name="Chen S.E."/>
            <person name="Zhou L.G."/>
            <person name="Ni X.B."/>
            <person name="Tian J.H."/>
            <person name="Sheng Y."/>
            <person name="Liu T."/>
            <person name="Pan Y.S."/>
            <person name="Xia L.Y."/>
            <person name="Li J."/>
            <person name="Zhao F."/>
            <person name="Cao W.C."/>
        </authorList>
    </citation>
    <scope>NUCLEOTIDE SEQUENCE</scope>
    <source>
        <strain evidence="16">Rmic-2018</strain>
    </source>
</reference>
<dbReference type="InterPro" id="IPR002452">
    <property type="entry name" value="Alpha_tubulin"/>
</dbReference>
<feature type="region of interest" description="Disordered" evidence="14">
    <location>
        <begin position="61"/>
        <end position="84"/>
    </location>
</feature>
<accession>A0A9J6DD61</accession>
<dbReference type="GO" id="GO:0005200">
    <property type="term" value="F:structural constituent of cytoskeleton"/>
    <property type="evidence" value="ECO:0007669"/>
    <property type="project" value="InterPro"/>
</dbReference>
<evidence type="ECO:0000256" key="2">
    <source>
        <dbReference type="ARBA" id="ARBA00004245"/>
    </source>
</evidence>
<dbReference type="InterPro" id="IPR003008">
    <property type="entry name" value="Tubulin_FtsZ_GTPase"/>
</dbReference>
<keyword evidence="17" id="KW-1185">Reference proteome</keyword>
<name>A0A9J6DD61_RHIMP</name>
<dbReference type="EMBL" id="JABSTU010000010">
    <property type="protein sequence ID" value="KAH8019873.1"/>
    <property type="molecule type" value="Genomic_DNA"/>
</dbReference>
<feature type="domain" description="Tubulin/FtsZ GTPase" evidence="15">
    <location>
        <begin position="247"/>
        <end position="441"/>
    </location>
</feature>
<gene>
    <name evidence="16" type="ORF">HPB51_022974</name>
</gene>
<keyword evidence="10 13" id="KW-0342">GTP-binding</keyword>
<reference evidence="16" key="2">
    <citation type="submission" date="2021-09" db="EMBL/GenBank/DDBJ databases">
        <authorList>
            <person name="Jia N."/>
            <person name="Wang J."/>
            <person name="Shi W."/>
            <person name="Du L."/>
            <person name="Sun Y."/>
            <person name="Zhan W."/>
            <person name="Jiang J."/>
            <person name="Wang Q."/>
            <person name="Zhang B."/>
            <person name="Ji P."/>
            <person name="Sakyi L.B."/>
            <person name="Cui X."/>
            <person name="Yuan T."/>
            <person name="Jiang B."/>
            <person name="Yang W."/>
            <person name="Lam T.T.-Y."/>
            <person name="Chang Q."/>
            <person name="Ding S."/>
            <person name="Wang X."/>
            <person name="Zhu J."/>
            <person name="Ruan X."/>
            <person name="Zhao L."/>
            <person name="Wei J."/>
            <person name="Que T."/>
            <person name="Du C."/>
            <person name="Cheng J."/>
            <person name="Dai P."/>
            <person name="Han X."/>
            <person name="Huang E."/>
            <person name="Gao Y."/>
            <person name="Liu J."/>
            <person name="Shao H."/>
            <person name="Ye R."/>
            <person name="Li L."/>
            <person name="Wei W."/>
            <person name="Wang X."/>
            <person name="Wang C."/>
            <person name="Huo Q."/>
            <person name="Li W."/>
            <person name="Guo W."/>
            <person name="Chen H."/>
            <person name="Chen S."/>
            <person name="Zhou L."/>
            <person name="Zhou L."/>
            <person name="Ni X."/>
            <person name="Tian J."/>
            <person name="Zhou Y."/>
            <person name="Sheng Y."/>
            <person name="Liu T."/>
            <person name="Pan Y."/>
            <person name="Xia L."/>
            <person name="Li J."/>
            <person name="Zhao F."/>
            <person name="Cao W."/>
        </authorList>
    </citation>
    <scope>NUCLEOTIDE SEQUENCE</scope>
    <source>
        <strain evidence="16">Rmic-2018</strain>
        <tissue evidence="16">Larvae</tissue>
    </source>
</reference>
<evidence type="ECO:0000256" key="7">
    <source>
        <dbReference type="ARBA" id="ARBA00022741"/>
    </source>
</evidence>
<proteinExistence type="inferred from homology"/>
<dbReference type="GO" id="GO:0046872">
    <property type="term" value="F:metal ion binding"/>
    <property type="evidence" value="ECO:0007669"/>
    <property type="project" value="UniProtKB-KW"/>
</dbReference>
<keyword evidence="6" id="KW-0479">Metal-binding</keyword>
<evidence type="ECO:0000256" key="13">
    <source>
        <dbReference type="RuleBase" id="RU000352"/>
    </source>
</evidence>
<keyword evidence="9" id="KW-0460">Magnesium</keyword>
<keyword evidence="5 13" id="KW-0493">Microtubule</keyword>
<dbReference type="InterPro" id="IPR017975">
    <property type="entry name" value="Tubulin_CS"/>
</dbReference>
<dbReference type="SMART" id="SM00864">
    <property type="entry name" value="Tubulin"/>
    <property type="match status" value="1"/>
</dbReference>
<evidence type="ECO:0000256" key="12">
    <source>
        <dbReference type="ARBA" id="ARBA00049117"/>
    </source>
</evidence>
<dbReference type="GO" id="GO:0007017">
    <property type="term" value="P:microtubule-based process"/>
    <property type="evidence" value="ECO:0007669"/>
    <property type="project" value="InterPro"/>
</dbReference>
<evidence type="ECO:0000256" key="14">
    <source>
        <dbReference type="SAM" id="MobiDB-lite"/>
    </source>
</evidence>
<sequence length="484" mass="53693">MKAKRRSEKTNVSAEGGEHSSDDDYLDDSLDNFEPIDVNYMKYLDDATWLWNPLDVVANEDDCSSTTTGSSPFQDDGMSSDEASGGVDDFSSTFFAETGAGRYVPRAVFAELEPMISDKEDAANTSTRGHYNIGTEMVDLLLDRIRKLADQCTGLQGSLAFHSFGGGSGFTSLLMERLSVDYGKSKLELSIYPAPQVEFMNVYIRQAVLQIGNCYWKLYYLEHGIQQDGWIPSGKASGGVDNFFSMFLAMTDAGPHVPRAVFTELEPTVVDEVRSGSCRQLYHPKKMISGNEGAAKNYTHDHYTIGKEMVDLVLDRICKLADQCTGLQGFLVFPSFGGGTGSGLTSLLTQRFSDEYGKKSELELPIYPSPQIFTYVYEAYNSILTMYTTQEHSDGAFMVDNEAIYDICRRYLDIQQPTYANLKRLISQIVYSIMASLSFDGAPNVDWIEFHTNLVPYPSRVPQPLDHHGGAAAATAFSMEAKML</sequence>
<keyword evidence="11" id="KW-0206">Cytoskeleton</keyword>
<keyword evidence="7 13" id="KW-0547">Nucleotide-binding</keyword>
<dbReference type="AlphaFoldDB" id="A0A9J6DD61"/>
<evidence type="ECO:0000313" key="16">
    <source>
        <dbReference type="EMBL" id="KAH8019873.1"/>
    </source>
</evidence>
<evidence type="ECO:0000256" key="10">
    <source>
        <dbReference type="ARBA" id="ARBA00023134"/>
    </source>
</evidence>
<evidence type="ECO:0000256" key="9">
    <source>
        <dbReference type="ARBA" id="ARBA00022842"/>
    </source>
</evidence>
<comment type="subcellular location">
    <subcellularLocation>
        <location evidence="2">Cytoplasm</location>
        <location evidence="2">Cytoskeleton</location>
    </subcellularLocation>
</comment>
<comment type="caution">
    <text evidence="16">The sequence shown here is derived from an EMBL/GenBank/DDBJ whole genome shotgun (WGS) entry which is preliminary data.</text>
</comment>